<comment type="caution">
    <text evidence="1">The sequence shown here is derived from an EMBL/GenBank/DDBJ whole genome shotgun (WGS) entry which is preliminary data.</text>
</comment>
<dbReference type="Proteomes" id="UP000710849">
    <property type="component" value="Unassembled WGS sequence"/>
</dbReference>
<evidence type="ECO:0008006" key="3">
    <source>
        <dbReference type="Google" id="ProtNLM"/>
    </source>
</evidence>
<evidence type="ECO:0000313" key="1">
    <source>
        <dbReference type="EMBL" id="KAF7943878.1"/>
    </source>
</evidence>
<dbReference type="RefSeq" id="XP_038732937.1">
    <property type="nucleotide sequence ID" value="XM_038876461.1"/>
</dbReference>
<dbReference type="InterPro" id="IPR011333">
    <property type="entry name" value="SKP1/BTB/POZ_sf"/>
</dbReference>
<sequence length="253" mass="28571">MASKVVLNMKAFCEVFTIVIGSNLPERASIVSVSVALLAAQSFYFKTASSQPWNDGDMIINFPDVSCSTFEIFMVWLNTAHIKNAGIIRHKFNPNHRRQPPLAEQLSEEWDQLVDCYLMADYIQAPKYTNSIMNALIEKLQKFEEVPVDDYFPLEPLCNSCIKTVNIIWTETVTTSPLRNLILDTLSSTHHAPRNMTEAFFLASPATETPGDNPTVPDDFLELLKLHTQGLAPWDAPKSSYHIDEKLPQPKLK</sequence>
<dbReference type="SUPFAM" id="SSF54695">
    <property type="entry name" value="POZ domain"/>
    <property type="match status" value="1"/>
</dbReference>
<gene>
    <name evidence="1" type="ORF">EAE97_005948</name>
</gene>
<dbReference type="Gene3D" id="3.30.710.10">
    <property type="entry name" value="Potassium Channel Kv1.1, Chain A"/>
    <property type="match status" value="1"/>
</dbReference>
<keyword evidence="2" id="KW-1185">Reference proteome</keyword>
<accession>A0A9P5IMJ2</accession>
<protein>
    <recommendedName>
        <fullName evidence="3">BTB domain-containing protein</fullName>
    </recommendedName>
</protein>
<dbReference type="EMBL" id="RCSW01000010">
    <property type="protein sequence ID" value="KAF7943878.1"/>
    <property type="molecule type" value="Genomic_DNA"/>
</dbReference>
<dbReference type="AlphaFoldDB" id="A0A9P5IMJ2"/>
<evidence type="ECO:0000313" key="2">
    <source>
        <dbReference type="Proteomes" id="UP000710849"/>
    </source>
</evidence>
<name>A0A9P5IMJ2_9HELO</name>
<proteinExistence type="predicted"/>
<dbReference type="GeneID" id="62149537"/>
<organism evidence="1 2">
    <name type="scientific">Botrytis byssoidea</name>
    <dbReference type="NCBI Taxonomy" id="139641"/>
    <lineage>
        <taxon>Eukaryota</taxon>
        <taxon>Fungi</taxon>
        <taxon>Dikarya</taxon>
        <taxon>Ascomycota</taxon>
        <taxon>Pezizomycotina</taxon>
        <taxon>Leotiomycetes</taxon>
        <taxon>Helotiales</taxon>
        <taxon>Sclerotiniaceae</taxon>
        <taxon>Botrytis</taxon>
    </lineage>
</organism>
<reference evidence="1 2" key="1">
    <citation type="journal article" date="2020" name="Genome Biol. Evol.">
        <title>Comparative genomics of Sclerotiniaceae.</title>
        <authorList>
            <person name="Valero Jimenez C.A."/>
            <person name="Steentjes M."/>
            <person name="Scholten O.E."/>
            <person name="Van Kan J.A.L."/>
        </authorList>
    </citation>
    <scope>NUCLEOTIDE SEQUENCE [LARGE SCALE GENOMIC DNA]</scope>
    <source>
        <strain evidence="1 2">MUCL 94</strain>
    </source>
</reference>